<dbReference type="InterPro" id="IPR012337">
    <property type="entry name" value="RNaseH-like_sf"/>
</dbReference>
<dbReference type="Proteomes" id="UP000030742">
    <property type="component" value="Unassembled WGS sequence"/>
</dbReference>
<dbReference type="PANTHER" id="PTHR37984:SF15">
    <property type="entry name" value="INTEGRASE CATALYTIC DOMAIN-CONTAINING PROTEIN"/>
    <property type="match status" value="1"/>
</dbReference>
<dbReference type="EMBL" id="KB632295">
    <property type="protein sequence ID" value="ERL91686.1"/>
    <property type="molecule type" value="Genomic_DNA"/>
</dbReference>
<gene>
    <name evidence="3" type="ORF">D910_09013</name>
</gene>
<evidence type="ECO:0000259" key="2">
    <source>
        <dbReference type="PROSITE" id="PS50994"/>
    </source>
</evidence>
<dbReference type="GO" id="GO:0003676">
    <property type="term" value="F:nucleic acid binding"/>
    <property type="evidence" value="ECO:0007669"/>
    <property type="project" value="InterPro"/>
</dbReference>
<evidence type="ECO:0000313" key="4">
    <source>
        <dbReference type="Proteomes" id="UP000030742"/>
    </source>
</evidence>
<sequence length="205" mass="23280">MASLIKNKKTWFDDHKLPSANLQSKNTTSTQEHPTTGLAESGRIWRLQKALYGQAYLLKSVTGAMVVENVLNFINHNGLPLKITCDQGTEFKNKDLEDLCRLYKIELHFGTSKNSNSNSPVERFHSTLIEHYRCIKQENKQLTPEQIIRRALLGYNNSIHSVTKFTPFEIIKGHINGTNPFDLSDHVNKDDEDNSNDPGTSPSKR</sequence>
<proteinExistence type="predicted"/>
<dbReference type="InterPro" id="IPR050951">
    <property type="entry name" value="Retrovirus_Pol_polyprotein"/>
</dbReference>
<dbReference type="Gene3D" id="3.30.420.10">
    <property type="entry name" value="Ribonuclease H-like superfamily/Ribonuclease H"/>
    <property type="match status" value="1"/>
</dbReference>
<dbReference type="InterPro" id="IPR036397">
    <property type="entry name" value="RNaseH_sf"/>
</dbReference>
<feature type="domain" description="Integrase catalytic" evidence="2">
    <location>
        <begin position="2"/>
        <end position="175"/>
    </location>
</feature>
<name>U4UNF6_DENPD</name>
<evidence type="ECO:0000256" key="1">
    <source>
        <dbReference type="SAM" id="MobiDB-lite"/>
    </source>
</evidence>
<dbReference type="PANTHER" id="PTHR37984">
    <property type="entry name" value="PROTEIN CBG26694"/>
    <property type="match status" value="1"/>
</dbReference>
<dbReference type="AlphaFoldDB" id="U4UNF6"/>
<organism evidence="3 4">
    <name type="scientific">Dendroctonus ponderosae</name>
    <name type="common">Mountain pine beetle</name>
    <dbReference type="NCBI Taxonomy" id="77166"/>
    <lineage>
        <taxon>Eukaryota</taxon>
        <taxon>Metazoa</taxon>
        <taxon>Ecdysozoa</taxon>
        <taxon>Arthropoda</taxon>
        <taxon>Hexapoda</taxon>
        <taxon>Insecta</taxon>
        <taxon>Pterygota</taxon>
        <taxon>Neoptera</taxon>
        <taxon>Endopterygota</taxon>
        <taxon>Coleoptera</taxon>
        <taxon>Polyphaga</taxon>
        <taxon>Cucujiformia</taxon>
        <taxon>Curculionidae</taxon>
        <taxon>Scolytinae</taxon>
        <taxon>Dendroctonus</taxon>
    </lineage>
</organism>
<dbReference type="STRING" id="77166.U4UNF6"/>
<accession>U4UNF6</accession>
<feature type="compositionally biased region" description="Polar residues" evidence="1">
    <location>
        <begin position="196"/>
        <end position="205"/>
    </location>
</feature>
<evidence type="ECO:0000313" key="3">
    <source>
        <dbReference type="EMBL" id="ERL91686.1"/>
    </source>
</evidence>
<dbReference type="PROSITE" id="PS50994">
    <property type="entry name" value="INTEGRASE"/>
    <property type="match status" value="1"/>
</dbReference>
<dbReference type="SUPFAM" id="SSF53098">
    <property type="entry name" value="Ribonuclease H-like"/>
    <property type="match status" value="1"/>
</dbReference>
<dbReference type="GO" id="GO:0015074">
    <property type="term" value="P:DNA integration"/>
    <property type="evidence" value="ECO:0007669"/>
    <property type="project" value="InterPro"/>
</dbReference>
<reference evidence="3 4" key="1">
    <citation type="journal article" date="2013" name="Genome Biol.">
        <title>Draft genome of the mountain pine beetle, Dendroctonus ponderosae Hopkins, a major forest pest.</title>
        <authorList>
            <person name="Keeling C.I."/>
            <person name="Yuen M.M."/>
            <person name="Liao N.Y."/>
            <person name="Docking T.R."/>
            <person name="Chan S.K."/>
            <person name="Taylor G.A."/>
            <person name="Palmquist D.L."/>
            <person name="Jackman S.D."/>
            <person name="Nguyen A."/>
            <person name="Li M."/>
            <person name="Henderson H."/>
            <person name="Janes J.K."/>
            <person name="Zhao Y."/>
            <person name="Pandoh P."/>
            <person name="Moore R."/>
            <person name="Sperling F.A."/>
            <person name="Huber D.P."/>
            <person name="Birol I."/>
            <person name="Jones S.J."/>
            <person name="Bohlmann J."/>
        </authorList>
    </citation>
    <scope>NUCLEOTIDE SEQUENCE</scope>
</reference>
<dbReference type="InterPro" id="IPR001584">
    <property type="entry name" value="Integrase_cat-core"/>
</dbReference>
<protein>
    <recommendedName>
        <fullName evidence="2">Integrase catalytic domain-containing protein</fullName>
    </recommendedName>
</protein>
<feature type="region of interest" description="Disordered" evidence="1">
    <location>
        <begin position="182"/>
        <end position="205"/>
    </location>
</feature>